<dbReference type="Gene3D" id="1.10.1380.10">
    <property type="entry name" value="Neutral endopeptidase , domain2"/>
    <property type="match status" value="1"/>
</dbReference>
<comment type="similarity">
    <text evidence="1">Belongs to the peptidase M13 family.</text>
</comment>
<dbReference type="GO" id="GO:0005886">
    <property type="term" value="C:plasma membrane"/>
    <property type="evidence" value="ECO:0007669"/>
    <property type="project" value="TreeGrafter"/>
</dbReference>
<dbReference type="Proteomes" id="UP000821837">
    <property type="component" value="Chromosome 10"/>
</dbReference>
<comment type="caution">
    <text evidence="5">The sequence shown here is derived from an EMBL/GenBank/DDBJ whole genome shotgun (WGS) entry which is preliminary data.</text>
</comment>
<evidence type="ECO:0000259" key="4">
    <source>
        <dbReference type="Pfam" id="PF05649"/>
    </source>
</evidence>
<dbReference type="Pfam" id="PF05649">
    <property type="entry name" value="Peptidase_M13_N"/>
    <property type="match status" value="1"/>
</dbReference>
<evidence type="ECO:0000256" key="1">
    <source>
        <dbReference type="ARBA" id="ARBA00007357"/>
    </source>
</evidence>
<dbReference type="InterPro" id="IPR000718">
    <property type="entry name" value="Peptidase_M13"/>
</dbReference>
<sequence length="725" mass="83282">MPTELLMRRRKSSVQLPPLPRPRPPRDQKPPTIRPCSPVLKDTSCAASCPRYLCFVLPAVLVTTTTLLATPALLLTRLDPWKRDQFTLDEDLQRSRNHSVHPCDDFYKHVCSLWDRDLSRSFWSPLQKYEYMFHGQIIKRHLLRQIPKDPVRAQDKASALLLKCLSRRVRESLSTLRNILQELGLPWPQKTPASRQEVLGTLVKSSLHFGVHIFWAFFVGRHPSRPNENVIYTTLDERAIEWISTFEQLVNLRKHGAYLWRCAEMVGGTGQSYSRMIHAVTAAHSLIALQVHLLWNPVGRPEFLELRDPEIRRALNGHLADDSQLWPGDKIVNLQPDLFDELNATHFSQANLTENFKLFLGAYVVWLFSPYASSYLTKRMLEDMGLASRHQRYQHHKCTQALRDIMPLVQWNTEHGDHDNRVYTWKLLHLTTLSVTRLEKVYGDAFGTYFSEVLSRVGVNAWNMTLTWEILDSVYSYVPFDGAAGFLDLYIRTSVRSISILKKSLHQARSTVLHSPGFATSRLYRLLVAREAIVPNYLRTPPLFDLRHPLPVLVALVATVICKEFIVLGRFILYYDEHFMLASLLWDLHKYGLSLVSNDFVVRYTLREYQELLGTGLAAHVANGITALPEAQSFSRMAEEATTANGRRPTFRDFREDQLFFLVTCFMQCGIADPDASLQKAICNVALPTVAAFRRAFKCRPYNRLITNFTWPEPPTSTTTLYAST</sequence>
<feature type="domain" description="Peptidase M13 N-terminal" evidence="4">
    <location>
        <begin position="102"/>
        <end position="406"/>
    </location>
</feature>
<protein>
    <recommendedName>
        <fullName evidence="4">Peptidase M13 N-terminal domain-containing protein</fullName>
    </recommendedName>
</protein>
<feature type="region of interest" description="Disordered" evidence="2">
    <location>
        <begin position="1"/>
        <end position="35"/>
    </location>
</feature>
<evidence type="ECO:0000313" key="6">
    <source>
        <dbReference type="Proteomes" id="UP000821837"/>
    </source>
</evidence>
<dbReference type="PROSITE" id="PS51885">
    <property type="entry name" value="NEPRILYSIN"/>
    <property type="match status" value="1"/>
</dbReference>
<dbReference type="InterPro" id="IPR042089">
    <property type="entry name" value="Peptidase_M13_dom_2"/>
</dbReference>
<dbReference type="InterPro" id="IPR024079">
    <property type="entry name" value="MetalloPept_cat_dom_sf"/>
</dbReference>
<evidence type="ECO:0000256" key="2">
    <source>
        <dbReference type="SAM" id="MobiDB-lite"/>
    </source>
</evidence>
<keyword evidence="3" id="KW-0812">Transmembrane</keyword>
<evidence type="ECO:0000313" key="5">
    <source>
        <dbReference type="EMBL" id="KAH7976392.1"/>
    </source>
</evidence>
<reference evidence="5" key="1">
    <citation type="journal article" date="2020" name="Cell">
        <title>Large-Scale Comparative Analyses of Tick Genomes Elucidate Their Genetic Diversity and Vector Capacities.</title>
        <authorList>
            <consortium name="Tick Genome and Microbiome Consortium (TIGMIC)"/>
            <person name="Jia N."/>
            <person name="Wang J."/>
            <person name="Shi W."/>
            <person name="Du L."/>
            <person name="Sun Y."/>
            <person name="Zhan W."/>
            <person name="Jiang J.F."/>
            <person name="Wang Q."/>
            <person name="Zhang B."/>
            <person name="Ji P."/>
            <person name="Bell-Sakyi L."/>
            <person name="Cui X.M."/>
            <person name="Yuan T.T."/>
            <person name="Jiang B.G."/>
            <person name="Yang W.F."/>
            <person name="Lam T.T."/>
            <person name="Chang Q.C."/>
            <person name="Ding S.J."/>
            <person name="Wang X.J."/>
            <person name="Zhu J.G."/>
            <person name="Ruan X.D."/>
            <person name="Zhao L."/>
            <person name="Wei J.T."/>
            <person name="Ye R.Z."/>
            <person name="Que T.C."/>
            <person name="Du C.H."/>
            <person name="Zhou Y.H."/>
            <person name="Cheng J.X."/>
            <person name="Dai P.F."/>
            <person name="Guo W.B."/>
            <person name="Han X.H."/>
            <person name="Huang E.J."/>
            <person name="Li L.F."/>
            <person name="Wei W."/>
            <person name="Gao Y.C."/>
            <person name="Liu J.Z."/>
            <person name="Shao H.Z."/>
            <person name="Wang X."/>
            <person name="Wang C.C."/>
            <person name="Yang T.C."/>
            <person name="Huo Q.B."/>
            <person name="Li W."/>
            <person name="Chen H.Y."/>
            <person name="Chen S.E."/>
            <person name="Zhou L.G."/>
            <person name="Ni X.B."/>
            <person name="Tian J.H."/>
            <person name="Sheng Y."/>
            <person name="Liu T."/>
            <person name="Pan Y.S."/>
            <person name="Xia L.Y."/>
            <person name="Li J."/>
            <person name="Zhao F."/>
            <person name="Cao W.C."/>
        </authorList>
    </citation>
    <scope>NUCLEOTIDE SEQUENCE</scope>
    <source>
        <strain evidence="5">Rsan-2018</strain>
    </source>
</reference>
<dbReference type="GO" id="GO:0004222">
    <property type="term" value="F:metalloendopeptidase activity"/>
    <property type="evidence" value="ECO:0007669"/>
    <property type="project" value="InterPro"/>
</dbReference>
<dbReference type="GO" id="GO:0016485">
    <property type="term" value="P:protein processing"/>
    <property type="evidence" value="ECO:0007669"/>
    <property type="project" value="TreeGrafter"/>
</dbReference>
<name>A0A9D4T5N9_RHISA</name>
<dbReference type="InterPro" id="IPR008753">
    <property type="entry name" value="Peptidase_M13_N"/>
</dbReference>
<dbReference type="Gene3D" id="3.40.390.10">
    <property type="entry name" value="Collagenase (Catalytic Domain)"/>
    <property type="match status" value="1"/>
</dbReference>
<dbReference type="VEuPathDB" id="VectorBase:RSAN_026560"/>
<reference evidence="5" key="2">
    <citation type="submission" date="2021-09" db="EMBL/GenBank/DDBJ databases">
        <authorList>
            <person name="Jia N."/>
            <person name="Wang J."/>
            <person name="Shi W."/>
            <person name="Du L."/>
            <person name="Sun Y."/>
            <person name="Zhan W."/>
            <person name="Jiang J."/>
            <person name="Wang Q."/>
            <person name="Zhang B."/>
            <person name="Ji P."/>
            <person name="Sakyi L.B."/>
            <person name="Cui X."/>
            <person name="Yuan T."/>
            <person name="Jiang B."/>
            <person name="Yang W."/>
            <person name="Lam T.T.-Y."/>
            <person name="Chang Q."/>
            <person name="Ding S."/>
            <person name="Wang X."/>
            <person name="Zhu J."/>
            <person name="Ruan X."/>
            <person name="Zhao L."/>
            <person name="Wei J."/>
            <person name="Que T."/>
            <person name="Du C."/>
            <person name="Cheng J."/>
            <person name="Dai P."/>
            <person name="Han X."/>
            <person name="Huang E."/>
            <person name="Gao Y."/>
            <person name="Liu J."/>
            <person name="Shao H."/>
            <person name="Ye R."/>
            <person name="Li L."/>
            <person name="Wei W."/>
            <person name="Wang X."/>
            <person name="Wang C."/>
            <person name="Huo Q."/>
            <person name="Li W."/>
            <person name="Guo W."/>
            <person name="Chen H."/>
            <person name="Chen S."/>
            <person name="Zhou L."/>
            <person name="Zhou L."/>
            <person name="Ni X."/>
            <person name="Tian J."/>
            <person name="Zhou Y."/>
            <person name="Sheng Y."/>
            <person name="Liu T."/>
            <person name="Pan Y."/>
            <person name="Xia L."/>
            <person name="Li J."/>
            <person name="Zhao F."/>
            <person name="Cao W."/>
        </authorList>
    </citation>
    <scope>NUCLEOTIDE SEQUENCE</scope>
    <source>
        <strain evidence="5">Rsan-2018</strain>
        <tissue evidence="5">Larvae</tissue>
    </source>
</reference>
<dbReference type="PANTHER" id="PTHR11733:SF241">
    <property type="entry name" value="GH26575P-RELATED"/>
    <property type="match status" value="1"/>
</dbReference>
<feature type="transmembrane region" description="Helical" evidence="3">
    <location>
        <begin position="52"/>
        <end position="75"/>
    </location>
</feature>
<proteinExistence type="inferred from homology"/>
<keyword evidence="3" id="KW-1133">Transmembrane helix</keyword>
<accession>A0A9D4T5N9</accession>
<keyword evidence="6" id="KW-1185">Reference proteome</keyword>
<dbReference type="PANTHER" id="PTHR11733">
    <property type="entry name" value="ZINC METALLOPROTEASE FAMILY M13 NEPRILYSIN-RELATED"/>
    <property type="match status" value="1"/>
</dbReference>
<gene>
    <name evidence="5" type="ORF">HPB52_013052</name>
</gene>
<keyword evidence="3" id="KW-0472">Membrane</keyword>
<evidence type="ECO:0000256" key="3">
    <source>
        <dbReference type="SAM" id="Phobius"/>
    </source>
</evidence>
<organism evidence="5 6">
    <name type="scientific">Rhipicephalus sanguineus</name>
    <name type="common">Brown dog tick</name>
    <name type="synonym">Ixodes sanguineus</name>
    <dbReference type="NCBI Taxonomy" id="34632"/>
    <lineage>
        <taxon>Eukaryota</taxon>
        <taxon>Metazoa</taxon>
        <taxon>Ecdysozoa</taxon>
        <taxon>Arthropoda</taxon>
        <taxon>Chelicerata</taxon>
        <taxon>Arachnida</taxon>
        <taxon>Acari</taxon>
        <taxon>Parasitiformes</taxon>
        <taxon>Ixodida</taxon>
        <taxon>Ixodoidea</taxon>
        <taxon>Ixodidae</taxon>
        <taxon>Rhipicephalinae</taxon>
        <taxon>Rhipicephalus</taxon>
        <taxon>Rhipicephalus</taxon>
    </lineage>
</organism>
<dbReference type="EMBL" id="JABSTV010001246">
    <property type="protein sequence ID" value="KAH7976392.1"/>
    <property type="molecule type" value="Genomic_DNA"/>
</dbReference>
<dbReference type="SUPFAM" id="SSF55486">
    <property type="entry name" value="Metalloproteases ('zincins'), catalytic domain"/>
    <property type="match status" value="1"/>
</dbReference>
<dbReference type="AlphaFoldDB" id="A0A9D4T5N9"/>